<accession>B1ZV27</accession>
<reference evidence="1 2" key="1">
    <citation type="journal article" date="2011" name="J. Bacteriol.">
        <title>Genome sequence of the verrucomicrobium Opitutus terrae PB90-1, an abundant inhabitant of rice paddy soil ecosystems.</title>
        <authorList>
            <person name="van Passel M.W."/>
            <person name="Kant R."/>
            <person name="Palva A."/>
            <person name="Copeland A."/>
            <person name="Lucas S."/>
            <person name="Lapidus A."/>
            <person name="Glavina del Rio T."/>
            <person name="Pitluck S."/>
            <person name="Goltsman E."/>
            <person name="Clum A."/>
            <person name="Sun H."/>
            <person name="Schmutz J."/>
            <person name="Larimer F.W."/>
            <person name="Land M.L."/>
            <person name="Hauser L."/>
            <person name="Kyrpides N."/>
            <person name="Mikhailova N."/>
            <person name="Richardson P.P."/>
            <person name="Janssen P.H."/>
            <person name="de Vos W.M."/>
            <person name="Smidt H."/>
        </authorList>
    </citation>
    <scope>NUCLEOTIDE SEQUENCE [LARGE SCALE GENOMIC DNA]</scope>
    <source>
        <strain evidence="2">DSM 11246 / JCM 15787 / PB90-1</strain>
    </source>
</reference>
<gene>
    <name evidence="1" type="ordered locus">Oter_3417</name>
</gene>
<dbReference type="OrthoDB" id="193474at2"/>
<organism evidence="1 2">
    <name type="scientific">Opitutus terrae (strain DSM 11246 / JCM 15787 / PB90-1)</name>
    <dbReference type="NCBI Taxonomy" id="452637"/>
    <lineage>
        <taxon>Bacteria</taxon>
        <taxon>Pseudomonadati</taxon>
        <taxon>Verrucomicrobiota</taxon>
        <taxon>Opitutia</taxon>
        <taxon>Opitutales</taxon>
        <taxon>Opitutaceae</taxon>
        <taxon>Opitutus</taxon>
    </lineage>
</organism>
<dbReference type="KEGG" id="ote:Oter_3417"/>
<name>B1ZV27_OPITP</name>
<keyword evidence="2" id="KW-1185">Reference proteome</keyword>
<sequence length="545" mass="58818">MSTESNTANPSGAAPSVHITPEMVKSYRRSRLARLRLTPEVLSRQLEQFDAGSLREFALTADALPRRDDRIAVAWPKRCKAVSRRGYVIQINDGLEDATKARAELHQAALKYAYDNCTAAHALDLNKRGGWRLLARQMMEALGVQYAVHELVFQPRLVDGRPQMTFTAHHVPLWFFENSTGRLRFLREQYALEGQPMADNEWLVTVADEALMQPLAIARCFKQMSLVDWLAYSEKFGMPGLLGKTGAQKDSPAWAAMQEAVADFGQEWAAVCSTNDTIDLVEAAGGQNMPYPTLVDRMDRAIVSICVGGDLSTMSQQGDAVGALPQAEAAEAFEEDDALMIEESVRQISRFIIRELFDEEPLAYLQIVIPKAKDATVTKAKIEILVDRGVPVGADWARQELGVPAPADGEAVLQASAAAAPGSGFGVPGFGTQLSALNPQLSSTFAAANAAEGALGTLFRDRALVALSDAQRERAAPLLERVAALKRADTPAAYAAALRKLQADLPKLAAPILADPVLAKAIELTLGPAFASGLASASTPNATQR</sequence>
<dbReference type="EMBL" id="CP001032">
    <property type="protein sequence ID" value="ACB76694.1"/>
    <property type="molecule type" value="Genomic_DNA"/>
</dbReference>
<dbReference type="InterPro" id="IPR009279">
    <property type="entry name" value="Portal_Mu"/>
</dbReference>
<protein>
    <submittedName>
        <fullName evidence="1">Mu-like protein prophage protein gp29-like protein</fullName>
    </submittedName>
</protein>
<dbReference type="eggNOG" id="COG4383">
    <property type="taxonomic scope" value="Bacteria"/>
</dbReference>
<evidence type="ECO:0000313" key="2">
    <source>
        <dbReference type="Proteomes" id="UP000007013"/>
    </source>
</evidence>
<dbReference type="AlphaFoldDB" id="B1ZV27"/>
<dbReference type="Proteomes" id="UP000007013">
    <property type="component" value="Chromosome"/>
</dbReference>
<dbReference type="STRING" id="452637.Oter_3417"/>
<proteinExistence type="predicted"/>
<dbReference type="HOGENOM" id="CLU_539502_0_0_0"/>
<dbReference type="RefSeq" id="WP_012376223.1">
    <property type="nucleotide sequence ID" value="NC_010571.1"/>
</dbReference>
<evidence type="ECO:0000313" key="1">
    <source>
        <dbReference type="EMBL" id="ACB76694.1"/>
    </source>
</evidence>
<dbReference type="Pfam" id="PF06074">
    <property type="entry name" value="Portal_Mu"/>
    <property type="match status" value="1"/>
</dbReference>